<evidence type="ECO:0000256" key="3">
    <source>
        <dbReference type="ARBA" id="ARBA00022692"/>
    </source>
</evidence>
<dbReference type="EMBL" id="MK266179">
    <property type="protein sequence ID" value="AZL94636.1"/>
    <property type="molecule type" value="mRNA"/>
</dbReference>
<evidence type="ECO:0000256" key="4">
    <source>
        <dbReference type="ARBA" id="ARBA00022989"/>
    </source>
</evidence>
<sequence>MFVIGLVLNGPVYTLWYNVLLAKWITKLPQSFLNTTLLPTILDTFVCSPIVIFLFFSLVGIMQYHSQHEFTQFVSKETPKACLLCFLTWPPVQLLNFSCVPRKFQAAVVCIADFFWAIYLSWSSSTIRTSQSIKTA</sequence>
<dbReference type="AlphaFoldDB" id="A0A3Q8UC59"/>
<dbReference type="InterPro" id="IPR007248">
    <property type="entry name" value="Mpv17_PMP22"/>
</dbReference>
<evidence type="ECO:0000256" key="2">
    <source>
        <dbReference type="ARBA" id="ARBA00006824"/>
    </source>
</evidence>
<keyword evidence="5 6" id="KW-0472">Membrane</keyword>
<dbReference type="PANTHER" id="PTHR11266:SF80">
    <property type="entry name" value="PEROXISOMAL MEMBRANE PROTEIN 2"/>
    <property type="match status" value="1"/>
</dbReference>
<dbReference type="PANTHER" id="PTHR11266">
    <property type="entry name" value="PEROXISOMAL MEMBRANE PROTEIN 2, PXMP2 MPV17"/>
    <property type="match status" value="1"/>
</dbReference>
<evidence type="ECO:0000256" key="1">
    <source>
        <dbReference type="ARBA" id="ARBA00004141"/>
    </source>
</evidence>
<keyword evidence="3 6" id="KW-0812">Transmembrane</keyword>
<name>A0A3Q8UC59_9APIC</name>
<protein>
    <submittedName>
        <fullName evidence="7">Protein Mpv17</fullName>
    </submittedName>
</protein>
<reference evidence="7" key="1">
    <citation type="journal article" date="2018" name="Genome Biol. Evol.">
        <title>Nephromyces encodes a urate metabolism pathway and predicted peroxisomes, demonstrating these are not ancient losses of apicomplexans.</title>
        <authorList>
            <person name="Paight C."/>
            <person name="Slamovits C.H."/>
            <person name="Saffo M.B."/>
            <person name="Lane C.E."/>
        </authorList>
    </citation>
    <scope>NUCLEOTIDE SEQUENCE</scope>
    <source>
        <strain evidence="7">Neph410</strain>
    </source>
</reference>
<evidence type="ECO:0000256" key="6">
    <source>
        <dbReference type="RuleBase" id="RU363053"/>
    </source>
</evidence>
<accession>A0A3Q8UC59</accession>
<evidence type="ECO:0000256" key="5">
    <source>
        <dbReference type="ARBA" id="ARBA00023136"/>
    </source>
</evidence>
<proteinExistence type="evidence at transcript level"/>
<dbReference type="Pfam" id="PF04117">
    <property type="entry name" value="Mpv17_PMP22"/>
    <property type="match status" value="1"/>
</dbReference>
<comment type="similarity">
    <text evidence="2 6">Belongs to the peroxisomal membrane protein PXMP2/4 family.</text>
</comment>
<evidence type="ECO:0000313" key="7">
    <source>
        <dbReference type="EMBL" id="AZL94636.1"/>
    </source>
</evidence>
<dbReference type="GO" id="GO:0016020">
    <property type="term" value="C:membrane"/>
    <property type="evidence" value="ECO:0007669"/>
    <property type="project" value="UniProtKB-SubCell"/>
</dbReference>
<organism evidence="7">
    <name type="scientific">Nephromyces sp. MMRI</name>
    <dbReference type="NCBI Taxonomy" id="2496275"/>
    <lineage>
        <taxon>Eukaryota</taxon>
        <taxon>Sar</taxon>
        <taxon>Alveolata</taxon>
        <taxon>Apicomplexa</taxon>
        <taxon>Aconoidasida</taxon>
        <taxon>Nephromycida</taxon>
        <taxon>Nephromyces</taxon>
    </lineage>
</organism>
<dbReference type="GO" id="GO:0005737">
    <property type="term" value="C:cytoplasm"/>
    <property type="evidence" value="ECO:0007669"/>
    <property type="project" value="TreeGrafter"/>
</dbReference>
<comment type="subcellular location">
    <subcellularLocation>
        <location evidence="1">Membrane</location>
        <topology evidence="1">Multi-pass membrane protein</topology>
    </subcellularLocation>
</comment>
<feature type="transmembrane region" description="Helical" evidence="6">
    <location>
        <begin position="37"/>
        <end position="61"/>
    </location>
</feature>
<keyword evidence="4 6" id="KW-1133">Transmembrane helix</keyword>
<comment type="caution">
    <text evidence="6">Lacks conserved residue(s) required for the propagation of feature annotation.</text>
</comment>